<accession>A0A1D3TR62</accession>
<dbReference type="Gene3D" id="3.60.15.10">
    <property type="entry name" value="Ribonuclease Z/Hydroxyacylglutathione hydrolase-like"/>
    <property type="match status" value="1"/>
</dbReference>
<sequence>MEFKQVYTAGLAHCSYVIGGRNACIVVDPAREVDQYIEIAASFGLPIKGIIETHLHADFVSGHIELAEKTGATIYISAKAGAEYEHYAMADEEEIILDTLLVRMIETPGHTPEGAVFLVSDLERGKVPALAFTGDTLLVGDAGRPDLFPDRKEELALSLYKSLRRIEQIGGHVEMYPAHGAGSLCGKALSSKLSSTIGTEKMYNYAMQINTEEEFASTFLENMMEAPDHFSRCSEINRKGPARTDEMPKPVPYKPKEFLELAESGYLVVDARDQLPFAGAHVPGAYGLSLKGNFATFAGWVLPPDKPILLVADSSGDLDTAVKMLRRVGLDQIAGYLNGGMPEYAASGLKTAYFSGISVTELKERLERNELVLIDTRLKSEWDAGHIEGAVHAPAPDVRNRYEEWIGDKPVAFICSTGNRSLLATSLMMKLSGKKDVINVIGGVKAWMKAGFPIV</sequence>
<dbReference type="FunFam" id="3.60.15.10:FF:000030">
    <property type="entry name" value="Metallo-beta-lactamase family protein"/>
    <property type="match status" value="1"/>
</dbReference>
<keyword evidence="1" id="KW-0479">Metal-binding</keyword>
<keyword evidence="4" id="KW-1185">Reference proteome</keyword>
<dbReference type="EMBL" id="FMKA01000003">
    <property type="protein sequence ID" value="SCP96152.1"/>
    <property type="molecule type" value="Genomic_DNA"/>
</dbReference>
<dbReference type="InterPro" id="IPR044528">
    <property type="entry name" value="POD-like_MBL-fold"/>
</dbReference>
<evidence type="ECO:0000256" key="1">
    <source>
        <dbReference type="ARBA" id="ARBA00022723"/>
    </source>
</evidence>
<dbReference type="PANTHER" id="PTHR43084:SF1">
    <property type="entry name" value="PERSULFIDE DIOXYGENASE ETHE1, MITOCHONDRIAL"/>
    <property type="match status" value="1"/>
</dbReference>
<dbReference type="SUPFAM" id="SSF52821">
    <property type="entry name" value="Rhodanese/Cell cycle control phosphatase"/>
    <property type="match status" value="2"/>
</dbReference>
<evidence type="ECO:0000313" key="4">
    <source>
        <dbReference type="Proteomes" id="UP000199315"/>
    </source>
</evidence>
<feature type="domain" description="Rhodanese" evidence="2">
    <location>
        <begin position="367"/>
        <end position="455"/>
    </location>
</feature>
<feature type="domain" description="Rhodanese" evidence="2">
    <location>
        <begin position="262"/>
        <end position="353"/>
    </location>
</feature>
<name>A0A1D3TR62_9FIRM</name>
<dbReference type="SUPFAM" id="SSF56281">
    <property type="entry name" value="Metallo-hydrolase/oxidoreductase"/>
    <property type="match status" value="1"/>
</dbReference>
<dbReference type="SMART" id="SM00450">
    <property type="entry name" value="RHOD"/>
    <property type="match status" value="2"/>
</dbReference>
<dbReference type="AlphaFoldDB" id="A0A1D3TR62"/>
<dbReference type="STRING" id="1619234.SAMN05421730_1003226"/>
<evidence type="ECO:0000259" key="2">
    <source>
        <dbReference type="PROSITE" id="PS50206"/>
    </source>
</evidence>
<dbReference type="RefSeq" id="WP_091231073.1">
    <property type="nucleotide sequence ID" value="NZ_FMKA01000003.1"/>
</dbReference>
<dbReference type="Proteomes" id="UP000199315">
    <property type="component" value="Unassembled WGS sequence"/>
</dbReference>
<dbReference type="InterPro" id="IPR036866">
    <property type="entry name" value="RibonucZ/Hydroxyglut_hydro"/>
</dbReference>
<dbReference type="Gene3D" id="3.40.250.10">
    <property type="entry name" value="Rhodanese-like domain"/>
    <property type="match status" value="2"/>
</dbReference>
<dbReference type="PROSITE" id="PS50206">
    <property type="entry name" value="RHODANESE_3"/>
    <property type="match status" value="2"/>
</dbReference>
<reference evidence="3 4" key="1">
    <citation type="submission" date="2016-09" db="EMBL/GenBank/DDBJ databases">
        <authorList>
            <person name="Capua I."/>
            <person name="De Benedictis P."/>
            <person name="Joannis T."/>
            <person name="Lombin L.H."/>
            <person name="Cattoli G."/>
        </authorList>
    </citation>
    <scope>NUCLEOTIDE SEQUENCE [LARGE SCALE GENOMIC DNA]</scope>
    <source>
        <strain evidence="3 4">GluBS11</strain>
    </source>
</reference>
<dbReference type="CDD" id="cd00158">
    <property type="entry name" value="RHOD"/>
    <property type="match status" value="2"/>
</dbReference>
<dbReference type="SMART" id="SM00849">
    <property type="entry name" value="Lactamase_B"/>
    <property type="match status" value="1"/>
</dbReference>
<dbReference type="GO" id="GO:0046872">
    <property type="term" value="F:metal ion binding"/>
    <property type="evidence" value="ECO:0007669"/>
    <property type="project" value="UniProtKB-KW"/>
</dbReference>
<dbReference type="Pfam" id="PF00753">
    <property type="entry name" value="Lactamase_B"/>
    <property type="match status" value="1"/>
</dbReference>
<dbReference type="InterPro" id="IPR036873">
    <property type="entry name" value="Rhodanese-like_dom_sf"/>
</dbReference>
<dbReference type="CDD" id="cd07724">
    <property type="entry name" value="POD-like_MBL-fold"/>
    <property type="match status" value="1"/>
</dbReference>
<dbReference type="GO" id="GO:0006749">
    <property type="term" value="P:glutathione metabolic process"/>
    <property type="evidence" value="ECO:0007669"/>
    <property type="project" value="InterPro"/>
</dbReference>
<dbReference type="GO" id="GO:0070813">
    <property type="term" value="P:hydrogen sulfide metabolic process"/>
    <property type="evidence" value="ECO:0007669"/>
    <property type="project" value="TreeGrafter"/>
</dbReference>
<gene>
    <name evidence="3" type="ORF">SAMN05421730_1003226</name>
</gene>
<organism evidence="3 4">
    <name type="scientific">Anaerobium acetethylicum</name>
    <dbReference type="NCBI Taxonomy" id="1619234"/>
    <lineage>
        <taxon>Bacteria</taxon>
        <taxon>Bacillati</taxon>
        <taxon>Bacillota</taxon>
        <taxon>Clostridia</taxon>
        <taxon>Lachnospirales</taxon>
        <taxon>Lachnospiraceae</taxon>
        <taxon>Anaerobium</taxon>
    </lineage>
</organism>
<evidence type="ECO:0000313" key="3">
    <source>
        <dbReference type="EMBL" id="SCP96152.1"/>
    </source>
</evidence>
<dbReference type="OrthoDB" id="9800872at2"/>
<dbReference type="InterPro" id="IPR051682">
    <property type="entry name" value="Mito_Persulfide_Diox"/>
</dbReference>
<dbReference type="InterPro" id="IPR001279">
    <property type="entry name" value="Metallo-B-lactamas"/>
</dbReference>
<proteinExistence type="predicted"/>
<protein>
    <submittedName>
        <fullName evidence="3">Glyoxylase, beta-lactamase superfamily II</fullName>
    </submittedName>
</protein>
<dbReference type="PANTHER" id="PTHR43084">
    <property type="entry name" value="PERSULFIDE DIOXYGENASE ETHE1"/>
    <property type="match status" value="1"/>
</dbReference>
<dbReference type="InterPro" id="IPR001763">
    <property type="entry name" value="Rhodanese-like_dom"/>
</dbReference>
<dbReference type="GO" id="GO:0050313">
    <property type="term" value="F:sulfur dioxygenase activity"/>
    <property type="evidence" value="ECO:0007669"/>
    <property type="project" value="InterPro"/>
</dbReference>
<dbReference type="Pfam" id="PF00581">
    <property type="entry name" value="Rhodanese"/>
    <property type="match status" value="2"/>
</dbReference>